<protein>
    <submittedName>
        <fullName evidence="2">Uncharacterized protein DUF4439</fullName>
    </submittedName>
</protein>
<sequence length="140" mass="15343">MANQLDPGIIAEYEAIFTYGDSGPHLSDELADVARESERRHRDLRDRVTGWLSQQNVEAPAMQPVYTLPVEPVDADTAVEAITLAEQRCAQAWRSVLADTEGEARRVAVEALAESAVAGARWRRALGESPSTVPFPGRSR</sequence>
<name>A0A543B1Q0_9ACTN</name>
<dbReference type="EMBL" id="VFOW01000001">
    <property type="protein sequence ID" value="TQL78736.1"/>
    <property type="molecule type" value="Genomic_DNA"/>
</dbReference>
<dbReference type="AlphaFoldDB" id="A0A543B1Q0"/>
<organism evidence="2 3">
    <name type="scientific">Stackebrandtia endophytica</name>
    <dbReference type="NCBI Taxonomy" id="1496996"/>
    <lineage>
        <taxon>Bacteria</taxon>
        <taxon>Bacillati</taxon>
        <taxon>Actinomycetota</taxon>
        <taxon>Actinomycetes</taxon>
        <taxon>Glycomycetales</taxon>
        <taxon>Glycomycetaceae</taxon>
        <taxon>Stackebrandtia</taxon>
    </lineage>
</organism>
<keyword evidence="3" id="KW-1185">Reference proteome</keyword>
<feature type="domain" description="DUF4439" evidence="1">
    <location>
        <begin position="9"/>
        <end position="139"/>
    </location>
</feature>
<proteinExistence type="predicted"/>
<accession>A0A543B1Q0</accession>
<dbReference type="Pfam" id="PF14530">
    <property type="entry name" value="DUF4439"/>
    <property type="match status" value="1"/>
</dbReference>
<dbReference type="InterPro" id="IPR029447">
    <property type="entry name" value="DUF4439"/>
</dbReference>
<dbReference type="InterPro" id="IPR012347">
    <property type="entry name" value="Ferritin-like"/>
</dbReference>
<dbReference type="Gene3D" id="1.20.1260.10">
    <property type="match status" value="1"/>
</dbReference>
<dbReference type="CDD" id="cd00657">
    <property type="entry name" value="Ferritin_like"/>
    <property type="match status" value="1"/>
</dbReference>
<comment type="caution">
    <text evidence="2">The sequence shown here is derived from an EMBL/GenBank/DDBJ whole genome shotgun (WGS) entry which is preliminary data.</text>
</comment>
<dbReference type="InterPro" id="IPR009078">
    <property type="entry name" value="Ferritin-like_SF"/>
</dbReference>
<reference evidence="2 3" key="1">
    <citation type="submission" date="2019-06" db="EMBL/GenBank/DDBJ databases">
        <title>Sequencing the genomes of 1000 actinobacteria strains.</title>
        <authorList>
            <person name="Klenk H.-P."/>
        </authorList>
    </citation>
    <scope>NUCLEOTIDE SEQUENCE [LARGE SCALE GENOMIC DNA]</scope>
    <source>
        <strain evidence="2 3">DSM 45928</strain>
    </source>
</reference>
<evidence type="ECO:0000313" key="3">
    <source>
        <dbReference type="Proteomes" id="UP000317043"/>
    </source>
</evidence>
<evidence type="ECO:0000259" key="1">
    <source>
        <dbReference type="Pfam" id="PF14530"/>
    </source>
</evidence>
<evidence type="ECO:0000313" key="2">
    <source>
        <dbReference type="EMBL" id="TQL78736.1"/>
    </source>
</evidence>
<dbReference type="OrthoDB" id="5192349at2"/>
<dbReference type="SUPFAM" id="SSF47240">
    <property type="entry name" value="Ferritin-like"/>
    <property type="match status" value="1"/>
</dbReference>
<dbReference type="InParanoid" id="A0A543B1Q0"/>
<gene>
    <name evidence="2" type="ORF">FB566_4328</name>
</gene>
<dbReference type="Proteomes" id="UP000317043">
    <property type="component" value="Unassembled WGS sequence"/>
</dbReference>
<dbReference type="RefSeq" id="WP_142043492.1">
    <property type="nucleotide sequence ID" value="NZ_JBHTGS010000003.1"/>
</dbReference>